<keyword evidence="2 7" id="KW-0812">Transmembrane</keyword>
<evidence type="ECO:0008006" key="12">
    <source>
        <dbReference type="Google" id="ProtNLM"/>
    </source>
</evidence>
<comment type="subcellular location">
    <subcellularLocation>
        <location evidence="1">Membrane</location>
        <topology evidence="1">Multi-pass membrane protein</topology>
    </subcellularLocation>
</comment>
<dbReference type="AlphaFoldDB" id="A0A5K7XC59"/>
<keyword evidence="4 7" id="KW-1133">Transmembrane helix</keyword>
<feature type="transmembrane region" description="Helical" evidence="7">
    <location>
        <begin position="1102"/>
        <end position="1124"/>
    </location>
</feature>
<proteinExistence type="predicted"/>
<feature type="transmembrane region" description="Helical" evidence="7">
    <location>
        <begin position="990"/>
        <end position="1011"/>
    </location>
</feature>
<feature type="transmembrane region" description="Helical" evidence="7">
    <location>
        <begin position="1058"/>
        <end position="1090"/>
    </location>
</feature>
<evidence type="ECO:0000256" key="4">
    <source>
        <dbReference type="ARBA" id="ARBA00022989"/>
    </source>
</evidence>
<evidence type="ECO:0000256" key="3">
    <source>
        <dbReference type="ARBA" id="ARBA00022748"/>
    </source>
</evidence>
<evidence type="ECO:0000256" key="6">
    <source>
        <dbReference type="SAM" id="MobiDB-lite"/>
    </source>
</evidence>
<feature type="transmembrane region" description="Helical" evidence="7">
    <location>
        <begin position="1018"/>
        <end position="1038"/>
    </location>
</feature>
<feature type="transmembrane region" description="Helical" evidence="7">
    <location>
        <begin position="237"/>
        <end position="260"/>
    </location>
</feature>
<keyword evidence="5 7" id="KW-0472">Membrane</keyword>
<name>A0A5K7XC59_9BACT</name>
<feature type="transmembrane region" description="Helical" evidence="7">
    <location>
        <begin position="133"/>
        <end position="151"/>
    </location>
</feature>
<evidence type="ECO:0000256" key="7">
    <source>
        <dbReference type="SAM" id="Phobius"/>
    </source>
</evidence>
<feature type="transmembrane region" description="Helical" evidence="7">
    <location>
        <begin position="171"/>
        <end position="191"/>
    </location>
</feature>
<evidence type="ECO:0000259" key="9">
    <source>
        <dbReference type="Pfam" id="PF05140"/>
    </source>
</evidence>
<feature type="transmembrane region" description="Helical" evidence="7">
    <location>
        <begin position="1207"/>
        <end position="1227"/>
    </location>
</feature>
<organism evidence="10 11">
    <name type="scientific">Lacipirellula parvula</name>
    <dbReference type="NCBI Taxonomy" id="2650471"/>
    <lineage>
        <taxon>Bacteria</taxon>
        <taxon>Pseudomonadati</taxon>
        <taxon>Planctomycetota</taxon>
        <taxon>Planctomycetia</taxon>
        <taxon>Pirellulales</taxon>
        <taxon>Lacipirellulaceae</taxon>
        <taxon>Lacipirellula</taxon>
    </lineage>
</organism>
<feature type="transmembrane region" description="Helical" evidence="7">
    <location>
        <begin position="604"/>
        <end position="620"/>
    </location>
</feature>
<dbReference type="Proteomes" id="UP000326837">
    <property type="component" value="Chromosome"/>
</dbReference>
<evidence type="ECO:0000259" key="8">
    <source>
        <dbReference type="Pfam" id="PF01578"/>
    </source>
</evidence>
<feature type="transmembrane region" description="Helical" evidence="7">
    <location>
        <begin position="965"/>
        <end position="984"/>
    </location>
</feature>
<evidence type="ECO:0000313" key="11">
    <source>
        <dbReference type="Proteomes" id="UP000326837"/>
    </source>
</evidence>
<evidence type="ECO:0000256" key="2">
    <source>
        <dbReference type="ARBA" id="ARBA00022692"/>
    </source>
</evidence>
<dbReference type="GO" id="GO:0005886">
    <property type="term" value="C:plasma membrane"/>
    <property type="evidence" value="ECO:0007669"/>
    <property type="project" value="TreeGrafter"/>
</dbReference>
<keyword evidence="3" id="KW-0201">Cytochrome c-type biogenesis</keyword>
<evidence type="ECO:0000313" key="10">
    <source>
        <dbReference type="EMBL" id="BBO33532.1"/>
    </source>
</evidence>
<dbReference type="GO" id="GO:0017004">
    <property type="term" value="P:cytochrome complex assembly"/>
    <property type="evidence" value="ECO:0007669"/>
    <property type="project" value="UniProtKB-KW"/>
</dbReference>
<feature type="transmembrane region" description="Helical" evidence="7">
    <location>
        <begin position="40"/>
        <end position="62"/>
    </location>
</feature>
<feature type="transmembrane region" description="Helical" evidence="7">
    <location>
        <begin position="267"/>
        <end position="288"/>
    </location>
</feature>
<feature type="transmembrane region" description="Helical" evidence="7">
    <location>
        <begin position="203"/>
        <end position="225"/>
    </location>
</feature>
<reference evidence="11" key="1">
    <citation type="submission" date="2019-10" db="EMBL/GenBank/DDBJ databases">
        <title>Lacipirellula parvula gen. nov., sp. nov., representing a lineage of planctomycetes widespread in freshwater anoxic habitats, and description of the family Lacipirellulaceae.</title>
        <authorList>
            <person name="Dedysh S.N."/>
            <person name="Kulichevskaya I.S."/>
            <person name="Beletsky A.V."/>
            <person name="Rakitin A.L."/>
            <person name="Mardanov A.V."/>
            <person name="Ivanova A.A."/>
            <person name="Saltykova V.X."/>
            <person name="Rijpstra W.I.C."/>
            <person name="Sinninghe Damste J.S."/>
            <person name="Ravin N.V."/>
        </authorList>
    </citation>
    <scope>NUCLEOTIDE SEQUENCE [LARGE SCALE GENOMIC DNA]</scope>
    <source>
        <strain evidence="11">PX69</strain>
    </source>
</reference>
<sequence length="1244" mass="135960">MATVDLPRHDAIDLPGDGAGRTRGAAQPKPFLVQLLAPLASLRLTVTLLSLSLFLVLAGTLAQIDYDVWRVVHDYFRTPIAWIELKIFFSRTWNVPNVSFPFPGGETLGVCLAINLLAAHGLRFKVTARGGRLWGGVALLAAGAAITYGVIASGANTAIESELPEAFLNNLWHAMRAGLGAVSLTLAYVLALTRRKAWESAGVWLWWFGAAAAVLLIGLSIWLFANPDVRLDAAGLRILWQLAKGTSASIVLALACWVLFGKRGGVVLLHGGIALLMFGELFTSQYVVEAQMHLLEGETKSYADDIRSWELAITDVSDPSKDVVTIIPGALLDKSAPQKQTVDGKEEIVAEGELIHADSLPFDVRIVDLLPNANVRRAYPGEESPATQGFGQLRVVQPVATNNGIAVKQSNDAPAAVVELINRNAKSGSADAADGSLGRWLLWTLYGGDVFEADGKTYQIALRYKRVPKDYSITLKEFKFEKYEGTPTPKNFESIVQLRDPEQNVDVPLSTSMNNPIRYAGETIYQASYDPDNLRSTTLQVVSNAGWMIPYVACMIVAAGMLVHFGQGIFRFVSRREDEARKLASAETVTRRKLALAEWRRKEVWIPALVVLFFAGFVVGRSRPAKAPAGEMQIYEFAKLPVAYGGRTQPMDSLASNALRTLSGHETFTDSGTGKSQPAIRWLLDVVTRSPAFREHQVIKVENLDVLQALKLKPRHGFRYSIEELTSSGDEMDRQIKMAADVPADNRTLTQKKFVELGNKLNTIRMLIAAFSPPELAGMSGGEVTQQEVINSIQQTRADINQLNAGGAPRPIPPTTPAATWSTSLEGEMNALLIQAQAQARKMAGEQAPETKVEVDPAPELMRKILVAYAGNKSQDFNTAIADYREVVGERAAAEKKHEDSVAVQAGAIPRKPAERLKLDRIEFEAYFNNFSPFVLCIVLYIAAFVLAVLAWLGWPEGFNRSANWLLWFTFALHTFGLICRIYISGRPPITNLYSSAVFIGWAAVFFALLFEVIYKLGIGNLLAASLGFPTMIVAYYLTLDNDGDTIGVMQAVLDTNFWLATHVVCITLGYATTLLAGALGIITIVLGLLSGRLDDNQRRQLTRMTYGTICFAMFFSFIGTILGGLWADDSWGRFWGWDPKENGALMIVIWNAIVLHARWGKMAGERGLAALAVCGNIVTLWSWFGVNEMGEGLHSYGFTEGRASKLALVMLSQLAIVVIAYAWPLITAAPSGGSRDNATPQGA</sequence>
<evidence type="ECO:0000256" key="1">
    <source>
        <dbReference type="ARBA" id="ARBA00004141"/>
    </source>
</evidence>
<gene>
    <name evidence="10" type="ORF">PLANPX_3144</name>
</gene>
<feature type="transmembrane region" description="Helical" evidence="7">
    <location>
        <begin position="545"/>
        <end position="566"/>
    </location>
</feature>
<evidence type="ECO:0000256" key="5">
    <source>
        <dbReference type="ARBA" id="ARBA00023136"/>
    </source>
</evidence>
<feature type="transmembrane region" description="Helical" evidence="7">
    <location>
        <begin position="931"/>
        <end position="953"/>
    </location>
</feature>
<feature type="region of interest" description="Disordered" evidence="6">
    <location>
        <begin position="1"/>
        <end position="23"/>
    </location>
</feature>
<dbReference type="PANTHER" id="PTHR30071">
    <property type="entry name" value="HEME EXPORTER PROTEIN C"/>
    <property type="match status" value="1"/>
</dbReference>
<feature type="domain" description="ResB-like" evidence="9">
    <location>
        <begin position="468"/>
        <end position="539"/>
    </location>
</feature>
<dbReference type="KEGG" id="lpav:PLANPX_3144"/>
<feature type="transmembrane region" description="Helical" evidence="7">
    <location>
        <begin position="1168"/>
        <end position="1187"/>
    </location>
</feature>
<feature type="compositionally biased region" description="Basic and acidic residues" evidence="6">
    <location>
        <begin position="1"/>
        <end position="12"/>
    </location>
</feature>
<dbReference type="InterPro" id="IPR045062">
    <property type="entry name" value="Cyt_c_biogenesis_CcsA/CcmC"/>
</dbReference>
<protein>
    <recommendedName>
        <fullName evidence="12">Cytochrome c biogenesis protein CcsA</fullName>
    </recommendedName>
</protein>
<dbReference type="EMBL" id="AP021861">
    <property type="protein sequence ID" value="BBO33532.1"/>
    <property type="molecule type" value="Genomic_DNA"/>
</dbReference>
<dbReference type="InterPro" id="IPR002541">
    <property type="entry name" value="Cyt_c_assembly"/>
</dbReference>
<feature type="transmembrane region" description="Helical" evidence="7">
    <location>
        <begin position="1144"/>
        <end position="1161"/>
    </location>
</feature>
<dbReference type="PANTHER" id="PTHR30071:SF1">
    <property type="entry name" value="CYTOCHROME B_B6 PROTEIN-RELATED"/>
    <property type="match status" value="1"/>
</dbReference>
<dbReference type="Pfam" id="PF01578">
    <property type="entry name" value="Cytochrom_C_asm"/>
    <property type="match status" value="1"/>
</dbReference>
<dbReference type="Pfam" id="PF05140">
    <property type="entry name" value="ResB"/>
    <property type="match status" value="1"/>
</dbReference>
<dbReference type="InterPro" id="IPR007816">
    <property type="entry name" value="ResB-like_domain"/>
</dbReference>
<dbReference type="GO" id="GO:0020037">
    <property type="term" value="F:heme binding"/>
    <property type="evidence" value="ECO:0007669"/>
    <property type="project" value="InterPro"/>
</dbReference>
<dbReference type="RefSeq" id="WP_232536113.1">
    <property type="nucleotide sequence ID" value="NZ_AP021861.1"/>
</dbReference>
<accession>A0A5K7XC59</accession>
<keyword evidence="11" id="KW-1185">Reference proteome</keyword>
<feature type="domain" description="Cytochrome c assembly protein" evidence="8">
    <location>
        <begin position="991"/>
        <end position="1195"/>
    </location>
</feature>